<keyword evidence="2" id="KW-0049">Antioxidant</keyword>
<dbReference type="Proteomes" id="UP000273119">
    <property type="component" value="Unassembled WGS sequence"/>
</dbReference>
<evidence type="ECO:0000256" key="1">
    <source>
        <dbReference type="ARBA" id="ARBA00022559"/>
    </source>
</evidence>
<dbReference type="InterPro" id="IPR013766">
    <property type="entry name" value="Thioredoxin_domain"/>
</dbReference>
<dbReference type="GO" id="GO:0004601">
    <property type="term" value="F:peroxidase activity"/>
    <property type="evidence" value="ECO:0007669"/>
    <property type="project" value="UniProtKB-KW"/>
</dbReference>
<evidence type="ECO:0000313" key="8">
    <source>
        <dbReference type="Proteomes" id="UP000273119"/>
    </source>
</evidence>
<dbReference type="InterPro" id="IPR036249">
    <property type="entry name" value="Thioredoxin-like_sf"/>
</dbReference>
<organism evidence="7 8">
    <name type="scientific">Galactobacter caseinivorans</name>
    <dbReference type="NCBI Taxonomy" id="2676123"/>
    <lineage>
        <taxon>Bacteria</taxon>
        <taxon>Bacillati</taxon>
        <taxon>Actinomycetota</taxon>
        <taxon>Actinomycetes</taxon>
        <taxon>Micrococcales</taxon>
        <taxon>Micrococcaceae</taxon>
        <taxon>Galactobacter</taxon>
    </lineage>
</organism>
<dbReference type="AlphaFoldDB" id="A0A496PGX0"/>
<proteinExistence type="predicted"/>
<evidence type="ECO:0000313" key="7">
    <source>
        <dbReference type="EMBL" id="RKW69728.1"/>
    </source>
</evidence>
<comment type="caution">
    <text evidence="7">The sequence shown here is derived from an EMBL/GenBank/DDBJ whole genome shotgun (WGS) entry which is preliminary data.</text>
</comment>
<dbReference type="EMBL" id="QQXL01000007">
    <property type="protein sequence ID" value="RKW69728.1"/>
    <property type="molecule type" value="Genomic_DNA"/>
</dbReference>
<keyword evidence="1" id="KW-0575">Peroxidase</keyword>
<dbReference type="PROSITE" id="PS51352">
    <property type="entry name" value="THIOREDOXIN_2"/>
    <property type="match status" value="1"/>
</dbReference>
<sequence>MAGRPAGSPQEELSLVRAGGQAPAFALSNQHAEIVRRDDLLGAPALLVFFPLVLTPVCEGELEALVARQPAWDAWGARVVGLSVDHRYSLRDAADRLGVGFDLLSDFWPHGDVARAFGCFDHERGHATRQSFVLDAAGRVARVISSSREQPRDAEDYEAALRALTE</sequence>
<keyword evidence="3" id="KW-0560">Oxidoreductase</keyword>
<gene>
    <name evidence="7" type="ORF">DWQ67_11550</name>
</gene>
<evidence type="ECO:0000259" key="6">
    <source>
        <dbReference type="PROSITE" id="PS51352"/>
    </source>
</evidence>
<feature type="active site" description="Cysteine sulfenic acid (-SOH) intermediate; for peroxidase activity" evidence="5">
    <location>
        <position position="58"/>
    </location>
</feature>
<dbReference type="Gene3D" id="3.40.30.10">
    <property type="entry name" value="Glutaredoxin"/>
    <property type="match status" value="1"/>
</dbReference>
<dbReference type="PANTHER" id="PTHR43110">
    <property type="entry name" value="THIOL PEROXIDASE"/>
    <property type="match status" value="1"/>
</dbReference>
<protein>
    <submittedName>
        <fullName evidence="7">Peroxiredoxin</fullName>
    </submittedName>
</protein>
<keyword evidence="4" id="KW-0676">Redox-active center</keyword>
<evidence type="ECO:0000256" key="4">
    <source>
        <dbReference type="ARBA" id="ARBA00023284"/>
    </source>
</evidence>
<dbReference type="SUPFAM" id="SSF52833">
    <property type="entry name" value="Thioredoxin-like"/>
    <property type="match status" value="1"/>
</dbReference>
<dbReference type="PIRSF" id="PIRSF000239">
    <property type="entry name" value="AHPC"/>
    <property type="match status" value="1"/>
</dbReference>
<evidence type="ECO:0000256" key="3">
    <source>
        <dbReference type="ARBA" id="ARBA00023002"/>
    </source>
</evidence>
<evidence type="ECO:0000256" key="2">
    <source>
        <dbReference type="ARBA" id="ARBA00022862"/>
    </source>
</evidence>
<dbReference type="InterPro" id="IPR000866">
    <property type="entry name" value="AhpC/TSA"/>
</dbReference>
<reference evidence="7 8" key="1">
    <citation type="submission" date="2018-07" db="EMBL/GenBank/DDBJ databases">
        <title>Arthrobacter sp. nov., isolated from raw cow's milk with high bacterial count.</title>
        <authorList>
            <person name="Hahne J."/>
            <person name="Isele D."/>
            <person name="Lipski A."/>
        </authorList>
    </citation>
    <scope>NUCLEOTIDE SEQUENCE [LARGE SCALE GENOMIC DNA]</scope>
    <source>
        <strain evidence="7 8">JZ R-183</strain>
    </source>
</reference>
<accession>A0A496PGX0</accession>
<evidence type="ECO:0000256" key="5">
    <source>
        <dbReference type="PIRSR" id="PIRSR000239-1"/>
    </source>
</evidence>
<dbReference type="Pfam" id="PF00578">
    <property type="entry name" value="AhpC-TSA"/>
    <property type="match status" value="1"/>
</dbReference>
<dbReference type="InterPro" id="IPR050455">
    <property type="entry name" value="Tpx_Peroxidase_subfamily"/>
</dbReference>
<feature type="domain" description="Thioredoxin" evidence="6">
    <location>
        <begin position="16"/>
        <end position="166"/>
    </location>
</feature>
<name>A0A496PGX0_9MICC</name>
<dbReference type="InterPro" id="IPR024706">
    <property type="entry name" value="Peroxiredoxin_AhpC-typ"/>
</dbReference>
<keyword evidence="8" id="KW-1185">Reference proteome</keyword>
<dbReference type="PANTHER" id="PTHR43110:SF1">
    <property type="entry name" value="THIOL PEROXIDASE"/>
    <property type="match status" value="1"/>
</dbReference>